<dbReference type="Proteomes" id="UP001301958">
    <property type="component" value="Unassembled WGS sequence"/>
</dbReference>
<dbReference type="Gene3D" id="1.25.40.10">
    <property type="entry name" value="Tetratricopeptide repeat domain"/>
    <property type="match status" value="2"/>
</dbReference>
<reference evidence="2" key="1">
    <citation type="journal article" date="2023" name="Mol. Phylogenet. Evol.">
        <title>Genome-scale phylogeny and comparative genomics of the fungal order Sordariales.</title>
        <authorList>
            <person name="Hensen N."/>
            <person name="Bonometti L."/>
            <person name="Westerberg I."/>
            <person name="Brannstrom I.O."/>
            <person name="Guillou S."/>
            <person name="Cros-Aarteil S."/>
            <person name="Calhoun S."/>
            <person name="Haridas S."/>
            <person name="Kuo A."/>
            <person name="Mondo S."/>
            <person name="Pangilinan J."/>
            <person name="Riley R."/>
            <person name="LaButti K."/>
            <person name="Andreopoulos B."/>
            <person name="Lipzen A."/>
            <person name="Chen C."/>
            <person name="Yan M."/>
            <person name="Daum C."/>
            <person name="Ng V."/>
            <person name="Clum A."/>
            <person name="Steindorff A."/>
            <person name="Ohm R.A."/>
            <person name="Martin F."/>
            <person name="Silar P."/>
            <person name="Natvig D.O."/>
            <person name="Lalanne C."/>
            <person name="Gautier V."/>
            <person name="Ament-Velasquez S.L."/>
            <person name="Kruys A."/>
            <person name="Hutchinson M.I."/>
            <person name="Powell A.J."/>
            <person name="Barry K."/>
            <person name="Miller A.N."/>
            <person name="Grigoriev I.V."/>
            <person name="Debuchy R."/>
            <person name="Gladieux P."/>
            <person name="Hiltunen Thoren M."/>
            <person name="Johannesson H."/>
        </authorList>
    </citation>
    <scope>NUCLEOTIDE SEQUENCE</scope>
    <source>
        <strain evidence="2">CBS 990.96</strain>
    </source>
</reference>
<dbReference type="PANTHER" id="PTHR47942">
    <property type="entry name" value="TETRATRICOPEPTIDE REPEAT (TPR)-LIKE SUPERFAMILY PROTEIN-RELATED"/>
    <property type="match status" value="1"/>
</dbReference>
<accession>A0AAN7BNE6</accession>
<evidence type="ECO:0000313" key="2">
    <source>
        <dbReference type="EMBL" id="KAK4226495.1"/>
    </source>
</evidence>
<evidence type="ECO:0000313" key="3">
    <source>
        <dbReference type="Proteomes" id="UP001301958"/>
    </source>
</evidence>
<dbReference type="InterPro" id="IPR051222">
    <property type="entry name" value="PPR/CCM1_RNA-binding"/>
</dbReference>
<evidence type="ECO:0000256" key="1">
    <source>
        <dbReference type="ARBA" id="ARBA00022737"/>
    </source>
</evidence>
<dbReference type="EMBL" id="MU865346">
    <property type="protein sequence ID" value="KAK4226495.1"/>
    <property type="molecule type" value="Genomic_DNA"/>
</dbReference>
<sequence length="803" mass="92277">MRSHLTRNVYRRLLLAGYTRSTYLAPLSNQCLLTPSPAPIIHHPSRRTFFGVFKKPPRELKGSRVEPGYDVLLQFRSLEVENARPPERADLLQGYRAFVKYRRNNGRCLNTTQAFLTVRLLRHLLQSGEEMEGEEDLGFEDLRRALELTTKPPTGKPDNHLELAGLAYGEIEQRTQLLRDMGVDEQAIAATVGAKQHRDFGLLILAMTRYGASLEAEKTVEEYWSKQPPNQRPPAVVNDMWLLILEGLAKEGREEDLLRVYKKSEPLRLGYLPATSQIMTGFYASRDRVEETRYWFQLPIRAKALPTPETYMEIARFAARNNEQEWLQPIIEKLINSKPSKALWDVIFQWAVLVMDMGVEDITQMFRAMSQHDPSLKPDGATINNLISAAIEKKNPYLAERFMALRSEMGLQPTAAIYILQLNYRVDAKDLSGAAAVYRKLQLANDNHTDEDLPILNKYLRFLCSQPKPNLETILNVTADLEQRHATLEPETVAALCMIFLAFDKEYDVIDTLSLHTVFYSLEERAIIRKAFVNYCCNPKISTARVWDAYSLLRQFFPETEVSDRVRLMHAFFNRKRPDMACYIFGHMRGHGNPSLRPTADIYVQALEGLGRYPDKQSLRMVHNMLKMDTTVQPDTRIYNGLMLAYASCEDPDTSMEFWREIINSAEGPTYNSLTIIFRVCETKPYGDREAKEIWTKMQSMDLDVPEKVYDAYCGAVAGNGNLEEVKRVIANLDAKQEFGYGVREMTLAITYNAFPGPARKELFEKWCKDEFPAVWEKTEKKFGKRLETVNGKMFELERNIVA</sequence>
<name>A0AAN7BNE6_9PEZI</name>
<protein>
    <submittedName>
        <fullName evidence="2">Complex I intermediate-associated protein 84, mitochondrial</fullName>
    </submittedName>
</protein>
<dbReference type="AlphaFoldDB" id="A0AAN7BNE6"/>
<keyword evidence="1" id="KW-0677">Repeat</keyword>
<dbReference type="InterPro" id="IPR011990">
    <property type="entry name" value="TPR-like_helical_dom_sf"/>
</dbReference>
<comment type="caution">
    <text evidence="2">The sequence shown here is derived from an EMBL/GenBank/DDBJ whole genome shotgun (WGS) entry which is preliminary data.</text>
</comment>
<reference evidence="2" key="2">
    <citation type="submission" date="2023-05" db="EMBL/GenBank/DDBJ databases">
        <authorList>
            <consortium name="Lawrence Berkeley National Laboratory"/>
            <person name="Steindorff A."/>
            <person name="Hensen N."/>
            <person name="Bonometti L."/>
            <person name="Westerberg I."/>
            <person name="Brannstrom I.O."/>
            <person name="Guillou S."/>
            <person name="Cros-Aarteil S."/>
            <person name="Calhoun S."/>
            <person name="Haridas S."/>
            <person name="Kuo A."/>
            <person name="Mondo S."/>
            <person name="Pangilinan J."/>
            <person name="Riley R."/>
            <person name="Labutti K."/>
            <person name="Andreopoulos B."/>
            <person name="Lipzen A."/>
            <person name="Chen C."/>
            <person name="Yanf M."/>
            <person name="Daum C."/>
            <person name="Ng V."/>
            <person name="Clum A."/>
            <person name="Ohm R."/>
            <person name="Martin F."/>
            <person name="Silar P."/>
            <person name="Natvig D."/>
            <person name="Lalanne C."/>
            <person name="Gautier V."/>
            <person name="Ament-Velasquez S.L."/>
            <person name="Kruys A."/>
            <person name="Hutchinson M.I."/>
            <person name="Powell A.J."/>
            <person name="Barry K."/>
            <person name="Miller A.N."/>
            <person name="Grigoriev I.V."/>
            <person name="Debuchy R."/>
            <person name="Gladieux P."/>
            <person name="Thoren M.H."/>
            <person name="Johannesson H."/>
        </authorList>
    </citation>
    <scope>NUCLEOTIDE SEQUENCE</scope>
    <source>
        <strain evidence="2">CBS 990.96</strain>
    </source>
</reference>
<keyword evidence="3" id="KW-1185">Reference proteome</keyword>
<organism evidence="2 3">
    <name type="scientific">Podospora fimiseda</name>
    <dbReference type="NCBI Taxonomy" id="252190"/>
    <lineage>
        <taxon>Eukaryota</taxon>
        <taxon>Fungi</taxon>
        <taxon>Dikarya</taxon>
        <taxon>Ascomycota</taxon>
        <taxon>Pezizomycotina</taxon>
        <taxon>Sordariomycetes</taxon>
        <taxon>Sordariomycetidae</taxon>
        <taxon>Sordariales</taxon>
        <taxon>Podosporaceae</taxon>
        <taxon>Podospora</taxon>
    </lineage>
</organism>
<proteinExistence type="predicted"/>
<gene>
    <name evidence="2" type="ORF">QBC38DRAFT_418942</name>
</gene>